<keyword evidence="2" id="KW-0812">Transmembrane</keyword>
<feature type="region of interest" description="Disordered" evidence="1">
    <location>
        <begin position="233"/>
        <end position="253"/>
    </location>
</feature>
<proteinExistence type="predicted"/>
<organism evidence="3 4">
    <name type="scientific">Pseudobdellovibrio exovorus JSS</name>
    <dbReference type="NCBI Taxonomy" id="1184267"/>
    <lineage>
        <taxon>Bacteria</taxon>
        <taxon>Pseudomonadati</taxon>
        <taxon>Bdellovibrionota</taxon>
        <taxon>Bdellovibrionia</taxon>
        <taxon>Bdellovibrionales</taxon>
        <taxon>Pseudobdellovibrionaceae</taxon>
        <taxon>Pseudobdellovibrio</taxon>
    </lineage>
</organism>
<feature type="transmembrane region" description="Helical" evidence="2">
    <location>
        <begin position="12"/>
        <end position="32"/>
    </location>
</feature>
<gene>
    <name evidence="3" type="ORF">A11Q_1170</name>
</gene>
<dbReference type="HOGENOM" id="CLU_1096953_0_0_7"/>
<keyword evidence="2" id="KW-0472">Membrane</keyword>
<dbReference type="STRING" id="1184267.A11Q_1170"/>
<evidence type="ECO:0000313" key="4">
    <source>
        <dbReference type="Proteomes" id="UP000012040"/>
    </source>
</evidence>
<accession>M4VBI6</accession>
<dbReference type="PATRIC" id="fig|1184267.3.peg.1185"/>
<reference evidence="3 4" key="1">
    <citation type="journal article" date="2013" name="ISME J.">
        <title>By their genes ye shall know them: genomic signatures of predatory bacteria.</title>
        <authorList>
            <person name="Pasternak Z."/>
            <person name="Pietrokovski S."/>
            <person name="Rotem O."/>
            <person name="Gophna U."/>
            <person name="Lurie-Weinberger M.N."/>
            <person name="Jurkevitch E."/>
        </authorList>
    </citation>
    <scope>NUCLEOTIDE SEQUENCE [LARGE SCALE GENOMIC DNA]</scope>
    <source>
        <strain evidence="3 4">JSS</strain>
    </source>
</reference>
<dbReference type="AlphaFoldDB" id="M4VBI6"/>
<name>M4VBI6_9BACT</name>
<feature type="compositionally biased region" description="Polar residues" evidence="1">
    <location>
        <begin position="234"/>
        <end position="246"/>
    </location>
</feature>
<sequence length="253" mass="29358">MESTKEILEIVTYIIAILSVPSATFLFCVKMYEHLEKYNAEKIKSMNEILNEKDLQEIMHRISMTSSVPNDLETKLKRYMWLLEEESNLVRLKNVPIHFNFKQAQEDIYSTYKKFRENVRVPFWTPTPDAWRLNKDHFEKNCSTQEDWDKSSEKIRKSLADAYDDIKKIKKEISKITANAELSATEMILKSGLFYLFALVVTAAILWGSFNFGFNYGFIAGHKQSADAIINERGMTTSPKSDNPVPTSKKDEK</sequence>
<keyword evidence="2" id="KW-1133">Transmembrane helix</keyword>
<protein>
    <submittedName>
        <fullName evidence="3">Uncharacterized protein</fullName>
    </submittedName>
</protein>
<dbReference type="EMBL" id="CP003537">
    <property type="protein sequence ID" value="AGH95386.1"/>
    <property type="molecule type" value="Genomic_DNA"/>
</dbReference>
<evidence type="ECO:0000313" key="3">
    <source>
        <dbReference type="EMBL" id="AGH95386.1"/>
    </source>
</evidence>
<evidence type="ECO:0000256" key="2">
    <source>
        <dbReference type="SAM" id="Phobius"/>
    </source>
</evidence>
<keyword evidence="4" id="KW-1185">Reference proteome</keyword>
<dbReference type="Proteomes" id="UP000012040">
    <property type="component" value="Chromosome"/>
</dbReference>
<dbReference type="RefSeq" id="WP_015469876.1">
    <property type="nucleotide sequence ID" value="NC_020813.1"/>
</dbReference>
<dbReference type="KEGG" id="bex:A11Q_1170"/>
<feature type="transmembrane region" description="Helical" evidence="2">
    <location>
        <begin position="192"/>
        <end position="210"/>
    </location>
</feature>
<evidence type="ECO:0000256" key="1">
    <source>
        <dbReference type="SAM" id="MobiDB-lite"/>
    </source>
</evidence>